<name>A0A7C8U089_ORBOL</name>
<dbReference type="SMART" id="SM00225">
    <property type="entry name" value="BTB"/>
    <property type="match status" value="1"/>
</dbReference>
<dbReference type="PROSITE" id="PS50097">
    <property type="entry name" value="BTB"/>
    <property type="match status" value="1"/>
</dbReference>
<protein>
    <recommendedName>
        <fullName evidence="1">BTB domain-containing protein</fullName>
    </recommendedName>
</protein>
<comment type="caution">
    <text evidence="2">The sequence shown here is derived from an EMBL/GenBank/DDBJ whole genome shotgun (WGS) entry which is preliminary data.</text>
</comment>
<dbReference type="PANTHER" id="PTHR47843">
    <property type="entry name" value="BTB DOMAIN-CONTAINING PROTEIN-RELATED"/>
    <property type="match status" value="1"/>
</dbReference>
<evidence type="ECO:0000313" key="3">
    <source>
        <dbReference type="Proteomes" id="UP000479691"/>
    </source>
</evidence>
<feature type="domain" description="BTB" evidence="1">
    <location>
        <begin position="57"/>
        <end position="127"/>
    </location>
</feature>
<dbReference type="PANTHER" id="PTHR47843:SF2">
    <property type="entry name" value="BTB DOMAIN-CONTAINING PROTEIN"/>
    <property type="match status" value="1"/>
</dbReference>
<accession>A0A7C8U089</accession>
<gene>
    <name evidence="2" type="ORF">TWF788_011216</name>
</gene>
<reference evidence="2 3" key="1">
    <citation type="submission" date="2019-06" db="EMBL/GenBank/DDBJ databases">
        <authorList>
            <person name="Palmer J.M."/>
        </authorList>
    </citation>
    <scope>NUCLEOTIDE SEQUENCE [LARGE SCALE GENOMIC DNA]</scope>
    <source>
        <strain evidence="2 3">TWF788</strain>
    </source>
</reference>
<dbReference type="EMBL" id="JAABOE010000009">
    <property type="protein sequence ID" value="KAF3189095.1"/>
    <property type="molecule type" value="Genomic_DNA"/>
</dbReference>
<evidence type="ECO:0000313" key="2">
    <source>
        <dbReference type="EMBL" id="KAF3189095.1"/>
    </source>
</evidence>
<organism evidence="2 3">
    <name type="scientific">Orbilia oligospora</name>
    <name type="common">Nematode-trapping fungus</name>
    <name type="synonym">Arthrobotrys oligospora</name>
    <dbReference type="NCBI Taxonomy" id="2813651"/>
    <lineage>
        <taxon>Eukaryota</taxon>
        <taxon>Fungi</taxon>
        <taxon>Dikarya</taxon>
        <taxon>Ascomycota</taxon>
        <taxon>Pezizomycotina</taxon>
        <taxon>Orbiliomycetes</taxon>
        <taxon>Orbiliales</taxon>
        <taxon>Orbiliaceae</taxon>
        <taxon>Orbilia</taxon>
    </lineage>
</organism>
<evidence type="ECO:0000259" key="1">
    <source>
        <dbReference type="PROSITE" id="PS50097"/>
    </source>
</evidence>
<dbReference type="Proteomes" id="UP000479691">
    <property type="component" value="Unassembled WGS sequence"/>
</dbReference>
<sequence>MAKSTITDFIFSWTRQPPAPKPRPRQNLDVDIHHVDRALGKAGGMMVWGTPYKKKESDLTVLVGEEEKKFEVHTRLFAAKSKFFKAACSTSHFREGVEHLVRLPEIDVESMKRIVAWFYDSRLTLPTDIFSDEGYEITLNLLNAADFLEIPIVINIITKATQNYIWKCNSWKEDTEEAAADEQKKVDLMCRLYECGGKIDAIQLNAYLKNLRDSHKMGLFINAVKEVEDCHPGFFNDTMVARNISTNVVLKTSKYSEQDHWLNIIVRWQYNGSLSYHSTLVHRDVIDEYSPLISNLLLEASKFPRGRDAPPVKITIPCNSRITFHRIIAWMYHRKLGTKNFPWPETRDQLLNWPQMREMFHTADSLHMRELTVELGEQLTSALIHHARVLPFREDPEFKVDTSPTAICRYINQVYNYKGRIGMHGLIHVLLSTKSGQEIRDIVERIRDSEDRNEEFFRLLEFAGREVEIMAKEKCSCLWIDRNMRTA</sequence>
<dbReference type="SUPFAM" id="SSF54695">
    <property type="entry name" value="POZ domain"/>
    <property type="match status" value="1"/>
</dbReference>
<proteinExistence type="predicted"/>
<dbReference type="InterPro" id="IPR000210">
    <property type="entry name" value="BTB/POZ_dom"/>
</dbReference>
<dbReference type="Gene3D" id="3.30.710.10">
    <property type="entry name" value="Potassium Channel Kv1.1, Chain A"/>
    <property type="match status" value="1"/>
</dbReference>
<dbReference type="InterPro" id="IPR011333">
    <property type="entry name" value="SKP1/BTB/POZ_sf"/>
</dbReference>
<dbReference type="AlphaFoldDB" id="A0A7C8U089"/>
<dbReference type="Pfam" id="PF00651">
    <property type="entry name" value="BTB"/>
    <property type="match status" value="1"/>
</dbReference>